<dbReference type="EMBL" id="KX009066">
    <property type="protein sequence ID" value="ARO45519.1"/>
    <property type="molecule type" value="Genomic_DNA"/>
</dbReference>
<dbReference type="RefSeq" id="WP_058825465.1">
    <property type="nucleotide sequence ID" value="NZ_MOMM01000021.1"/>
</dbReference>
<dbReference type="AlphaFoldDB" id="A0A2P0QIP1"/>
<reference evidence="1" key="1">
    <citation type="submission" date="2016-03" db="EMBL/GenBank/DDBJ databases">
        <title>The evolution of Pseudomonas syringae pv. actinidiae in New Zealand.</title>
        <authorList>
            <person name="Taiaroa G."/>
            <person name="Poulter R.T.M."/>
            <person name="Lamont I."/>
            <person name="Stockwell P."/>
            <person name="Butler M.I."/>
        </authorList>
    </citation>
    <scope>NUCLEOTIDE SEQUENCE</scope>
    <source>
        <strain evidence="1">SR121</strain>
    </source>
</reference>
<accession>A0A2P0QIP1</accession>
<sequence>MKDNDPSVKILERARQRIESVGIAGDLEVMLHNAAQAQGWINALQAENVLSKEHCDMLDAELKSAVSEWSSGPDRPYKQPIA</sequence>
<organism evidence="1">
    <name type="scientific">Pseudomonas syringae pv. actinidiae</name>
    <dbReference type="NCBI Taxonomy" id="103796"/>
    <lineage>
        <taxon>Bacteria</taxon>
        <taxon>Pseudomonadati</taxon>
        <taxon>Pseudomonadota</taxon>
        <taxon>Gammaproteobacteria</taxon>
        <taxon>Pseudomonadales</taxon>
        <taxon>Pseudomonadaceae</taxon>
        <taxon>Pseudomonas</taxon>
        <taxon>Pseudomonas syringae</taxon>
    </lineage>
</organism>
<evidence type="ECO:0000313" key="1">
    <source>
        <dbReference type="EMBL" id="ARO45519.1"/>
    </source>
</evidence>
<name>A0A2P0QIP1_PSESF</name>
<proteinExistence type="predicted"/>
<protein>
    <submittedName>
        <fullName evidence="1">Uncharacterized protein</fullName>
    </submittedName>
</protein>